<accession>A0ABU3MCY2</accession>
<evidence type="ECO:0000256" key="4">
    <source>
        <dbReference type="ARBA" id="ARBA00022692"/>
    </source>
</evidence>
<keyword evidence="5" id="KW-1133">Transmembrane helix</keyword>
<feature type="domain" description="Glycosyltransferase 61 catalytic" evidence="8">
    <location>
        <begin position="140"/>
        <end position="312"/>
    </location>
</feature>
<keyword evidence="6" id="KW-0472">Membrane</keyword>
<keyword evidence="3" id="KW-0808">Transferase</keyword>
<evidence type="ECO:0000313" key="10">
    <source>
        <dbReference type="Proteomes" id="UP001258945"/>
    </source>
</evidence>
<evidence type="ECO:0000256" key="2">
    <source>
        <dbReference type="ARBA" id="ARBA00022676"/>
    </source>
</evidence>
<evidence type="ECO:0000256" key="7">
    <source>
        <dbReference type="ARBA" id="ARBA00023180"/>
    </source>
</evidence>
<dbReference type="Proteomes" id="UP001258945">
    <property type="component" value="Unassembled WGS sequence"/>
</dbReference>
<dbReference type="InterPro" id="IPR049625">
    <property type="entry name" value="Glyco_transf_61_cat"/>
</dbReference>
<dbReference type="Pfam" id="PF04577">
    <property type="entry name" value="Glyco_transf_61"/>
    <property type="match status" value="1"/>
</dbReference>
<comment type="subcellular location">
    <subcellularLocation>
        <location evidence="1">Membrane</location>
        <topology evidence="1">Single-pass membrane protein</topology>
    </subcellularLocation>
</comment>
<name>A0ABU3MCY2_9PROT</name>
<dbReference type="RefSeq" id="WP_314281239.1">
    <property type="nucleotide sequence ID" value="NZ_JAVVDO010000007.1"/>
</dbReference>
<evidence type="ECO:0000256" key="5">
    <source>
        <dbReference type="ARBA" id="ARBA00022989"/>
    </source>
</evidence>
<keyword evidence="2" id="KW-0328">Glycosyltransferase</keyword>
<evidence type="ECO:0000256" key="1">
    <source>
        <dbReference type="ARBA" id="ARBA00004167"/>
    </source>
</evidence>
<proteinExistence type="predicted"/>
<keyword evidence="10" id="KW-1185">Reference proteome</keyword>
<gene>
    <name evidence="9" type="ORF">RQ831_06840</name>
</gene>
<evidence type="ECO:0000313" key="9">
    <source>
        <dbReference type="EMBL" id="MDT8330763.1"/>
    </source>
</evidence>
<reference evidence="9 10" key="1">
    <citation type="journal article" date="2019" name="Microb. Pathog.">
        <title>Comparison of VITEK 2, MALDI-TOF MS, 16S rRNA gene sequencing, and whole-genome sequencing for identification of Roseomonas mucosa.</title>
        <authorList>
            <person name="Rudolph W.W."/>
            <person name="Gunzer F."/>
            <person name="Trauth M."/>
            <person name="Bunk B."/>
            <person name="Bigge R."/>
            <person name="Schrottner P."/>
        </authorList>
    </citation>
    <scope>NUCLEOTIDE SEQUENCE [LARGE SCALE GENOMIC DNA]</scope>
    <source>
        <strain evidence="9 10">DSM 103800</strain>
    </source>
</reference>
<evidence type="ECO:0000259" key="8">
    <source>
        <dbReference type="Pfam" id="PF04577"/>
    </source>
</evidence>
<sequence length="371" mass="41179">MNLLANPTEAVSMLKLVKSGELVRPSLHISVLREASTLPTNRPRGAFVNERSSTSHYYPVFRKTERQTAPLYLAQAANAHVATAHMYIQLTDGSLILESLPHRKRMQNGIQAVVQESFSGKPKSLSGSFIACGHEQGANYFHWHIDCLTAVIAGCSKHPVSSILCPRLSRWQRASMHHLGIAENQIIQSVEPLVTVDELIWASPLTRDQFLMTDAVLEVFSRIQHSVHQDSIKAVPEAEKIYVARVDANARKLLNEDNLIAALKVKGYKIIVPSELTYEEQVGAFSRAKIIVGLHGAGLTNIGFAPRDCQIIEIFPDIYLNTGFYGIVQVTKQPYYYYAKSTSNGPAATSMQPAYWSIDVADFLAAYKDLL</sequence>
<organism evidence="9 10">
    <name type="scientific">Roseomonas gilardii</name>
    <dbReference type="NCBI Taxonomy" id="257708"/>
    <lineage>
        <taxon>Bacteria</taxon>
        <taxon>Pseudomonadati</taxon>
        <taxon>Pseudomonadota</taxon>
        <taxon>Alphaproteobacteria</taxon>
        <taxon>Acetobacterales</taxon>
        <taxon>Roseomonadaceae</taxon>
        <taxon>Roseomonas</taxon>
    </lineage>
</organism>
<dbReference type="PANTHER" id="PTHR20961:SF38">
    <property type="entry name" value="PROTEIN O-LINKED-MANNOSE BETA-1,4-N-ACETYLGLUCOSAMINYLTRANSFERASE 2"/>
    <property type="match status" value="1"/>
</dbReference>
<evidence type="ECO:0000256" key="3">
    <source>
        <dbReference type="ARBA" id="ARBA00022679"/>
    </source>
</evidence>
<dbReference type="PANTHER" id="PTHR20961">
    <property type="entry name" value="GLYCOSYLTRANSFERASE"/>
    <property type="match status" value="1"/>
</dbReference>
<evidence type="ECO:0000256" key="6">
    <source>
        <dbReference type="ARBA" id="ARBA00023136"/>
    </source>
</evidence>
<comment type="caution">
    <text evidence="9">The sequence shown here is derived from an EMBL/GenBank/DDBJ whole genome shotgun (WGS) entry which is preliminary data.</text>
</comment>
<keyword evidence="7" id="KW-0325">Glycoprotein</keyword>
<dbReference type="EMBL" id="JAVVDO010000007">
    <property type="protein sequence ID" value="MDT8330763.1"/>
    <property type="molecule type" value="Genomic_DNA"/>
</dbReference>
<keyword evidence="4" id="KW-0812">Transmembrane</keyword>
<protein>
    <submittedName>
        <fullName evidence="9">Glycosyltransferase 61 family protein</fullName>
    </submittedName>
</protein>
<dbReference type="InterPro" id="IPR007657">
    <property type="entry name" value="Glycosyltransferase_61"/>
</dbReference>